<dbReference type="Pfam" id="PF01243">
    <property type="entry name" value="PNPOx_N"/>
    <property type="match status" value="1"/>
</dbReference>
<dbReference type="OrthoDB" id="4551790at2"/>
<dbReference type="SUPFAM" id="SSF50475">
    <property type="entry name" value="FMN-binding split barrel"/>
    <property type="match status" value="1"/>
</dbReference>
<dbReference type="InterPro" id="IPR052019">
    <property type="entry name" value="F420H2_bilvrd_red/Heme_oxyg"/>
</dbReference>
<dbReference type="STRING" id="446466.Cfla_2114"/>
<gene>
    <name evidence="3" type="ordered locus">Cfla_2114</name>
</gene>
<dbReference type="Proteomes" id="UP000000849">
    <property type="component" value="Chromosome"/>
</dbReference>
<dbReference type="Gene3D" id="2.30.110.10">
    <property type="entry name" value="Electron Transport, Fmn-binding Protein, Chain A"/>
    <property type="match status" value="1"/>
</dbReference>
<keyword evidence="1" id="KW-0560">Oxidoreductase</keyword>
<dbReference type="GO" id="GO:0005829">
    <property type="term" value="C:cytosol"/>
    <property type="evidence" value="ECO:0007669"/>
    <property type="project" value="TreeGrafter"/>
</dbReference>
<evidence type="ECO:0000313" key="3">
    <source>
        <dbReference type="EMBL" id="ADG75009.1"/>
    </source>
</evidence>
<dbReference type="InterPro" id="IPR012349">
    <property type="entry name" value="Split_barrel_FMN-bd"/>
</dbReference>
<protein>
    <submittedName>
        <fullName evidence="3">Putative F420-dependent enzyme</fullName>
    </submittedName>
</protein>
<dbReference type="InterPro" id="IPR019920">
    <property type="entry name" value="F420-binding_dom_put"/>
</dbReference>
<dbReference type="AlphaFoldDB" id="D5UFY6"/>
<organism evidence="3 4">
    <name type="scientific">Cellulomonas flavigena (strain ATCC 482 / DSM 20109 / BCRC 11376 / JCM 18109 / NBRC 3775 / NCIMB 8073 / NRS 134)</name>
    <dbReference type="NCBI Taxonomy" id="446466"/>
    <lineage>
        <taxon>Bacteria</taxon>
        <taxon>Bacillati</taxon>
        <taxon>Actinomycetota</taxon>
        <taxon>Actinomycetes</taxon>
        <taxon>Micrococcales</taxon>
        <taxon>Cellulomonadaceae</taxon>
        <taxon>Cellulomonas</taxon>
    </lineage>
</organism>
<dbReference type="RefSeq" id="WP_013117343.1">
    <property type="nucleotide sequence ID" value="NC_014151.1"/>
</dbReference>
<evidence type="ECO:0000259" key="2">
    <source>
        <dbReference type="Pfam" id="PF01243"/>
    </source>
</evidence>
<name>D5UFY6_CELFN</name>
<dbReference type="GO" id="GO:0070967">
    <property type="term" value="F:coenzyme F420 binding"/>
    <property type="evidence" value="ECO:0007669"/>
    <property type="project" value="TreeGrafter"/>
</dbReference>
<reference evidence="3 4" key="1">
    <citation type="journal article" date="2010" name="Stand. Genomic Sci.">
        <title>Complete genome sequence of Cellulomonas flavigena type strain (134).</title>
        <authorList>
            <person name="Abt B."/>
            <person name="Foster B."/>
            <person name="Lapidus A."/>
            <person name="Clum A."/>
            <person name="Sun H."/>
            <person name="Pukall R."/>
            <person name="Lucas S."/>
            <person name="Glavina Del Rio T."/>
            <person name="Nolan M."/>
            <person name="Tice H."/>
            <person name="Cheng J.F."/>
            <person name="Pitluck S."/>
            <person name="Liolios K."/>
            <person name="Ivanova N."/>
            <person name="Mavromatis K."/>
            <person name="Ovchinnikova G."/>
            <person name="Pati A."/>
            <person name="Goodwin L."/>
            <person name="Chen A."/>
            <person name="Palaniappan K."/>
            <person name="Land M."/>
            <person name="Hauser L."/>
            <person name="Chang Y.J."/>
            <person name="Jeffries C.D."/>
            <person name="Rohde M."/>
            <person name="Goker M."/>
            <person name="Woyke T."/>
            <person name="Bristow J."/>
            <person name="Eisen J.A."/>
            <person name="Markowitz V."/>
            <person name="Hugenholtz P."/>
            <person name="Kyrpides N.C."/>
            <person name="Klenk H.P."/>
        </authorList>
    </citation>
    <scope>NUCLEOTIDE SEQUENCE [LARGE SCALE GENOMIC DNA]</scope>
    <source>
        <strain evidence="4">ATCC 482 / DSM 20109 / BCRC 11376 / JCM 18109 / NBRC 3775 / NCIMB 8073 / NRS 134</strain>
    </source>
</reference>
<feature type="domain" description="Pyridoxamine 5'-phosphate oxidase N-terminal" evidence="2">
    <location>
        <begin position="13"/>
        <end position="126"/>
    </location>
</feature>
<dbReference type="EMBL" id="CP001964">
    <property type="protein sequence ID" value="ADG75009.1"/>
    <property type="molecule type" value="Genomic_DNA"/>
</dbReference>
<dbReference type="InterPro" id="IPR011576">
    <property type="entry name" value="Pyridox_Oxase_N"/>
</dbReference>
<dbReference type="PANTHER" id="PTHR35176:SF6">
    <property type="entry name" value="HEME OXYGENASE HI_0854-RELATED"/>
    <property type="match status" value="1"/>
</dbReference>
<sequence length="133" mass="14547">MSRAGDAGGHAVADATCAWLTTLRRDGSPHVTPIWFLLDEHTFWIASSTVNVKVANMLRDPRVALAVDGTGGRPVVAQGRAHVHHDIEAYPSLLARFATKYGGWDATDETQDGPRVLVEVRVDRWLLRPPARG</sequence>
<accession>D5UFY6</accession>
<keyword evidence="4" id="KW-1185">Reference proteome</keyword>
<dbReference type="eggNOG" id="COG3576">
    <property type="taxonomic scope" value="Bacteria"/>
</dbReference>
<evidence type="ECO:0000313" key="4">
    <source>
        <dbReference type="Proteomes" id="UP000000849"/>
    </source>
</evidence>
<dbReference type="PANTHER" id="PTHR35176">
    <property type="entry name" value="HEME OXYGENASE HI_0854-RELATED"/>
    <property type="match status" value="1"/>
</dbReference>
<dbReference type="KEGG" id="cfl:Cfla_2114"/>
<evidence type="ECO:0000256" key="1">
    <source>
        <dbReference type="ARBA" id="ARBA00023002"/>
    </source>
</evidence>
<dbReference type="HOGENOM" id="CLU_145410_0_0_11"/>
<dbReference type="NCBIfam" id="TIGR03618">
    <property type="entry name" value="Rv1155_F420"/>
    <property type="match status" value="1"/>
</dbReference>
<proteinExistence type="predicted"/>
<dbReference type="GO" id="GO:0016627">
    <property type="term" value="F:oxidoreductase activity, acting on the CH-CH group of donors"/>
    <property type="evidence" value="ECO:0007669"/>
    <property type="project" value="TreeGrafter"/>
</dbReference>